<organism evidence="1 2">
    <name type="scientific">Liparis tanakae</name>
    <name type="common">Tanaka's snailfish</name>
    <dbReference type="NCBI Taxonomy" id="230148"/>
    <lineage>
        <taxon>Eukaryota</taxon>
        <taxon>Metazoa</taxon>
        <taxon>Chordata</taxon>
        <taxon>Craniata</taxon>
        <taxon>Vertebrata</taxon>
        <taxon>Euteleostomi</taxon>
        <taxon>Actinopterygii</taxon>
        <taxon>Neopterygii</taxon>
        <taxon>Teleostei</taxon>
        <taxon>Neoteleostei</taxon>
        <taxon>Acanthomorphata</taxon>
        <taxon>Eupercaria</taxon>
        <taxon>Perciformes</taxon>
        <taxon>Cottioidei</taxon>
        <taxon>Cottales</taxon>
        <taxon>Liparidae</taxon>
        <taxon>Liparis</taxon>
    </lineage>
</organism>
<dbReference type="Proteomes" id="UP000314294">
    <property type="component" value="Unassembled WGS sequence"/>
</dbReference>
<proteinExistence type="predicted"/>
<keyword evidence="2" id="KW-1185">Reference proteome</keyword>
<dbReference type="EMBL" id="SRLO01001051">
    <property type="protein sequence ID" value="TNN42224.1"/>
    <property type="molecule type" value="Genomic_DNA"/>
</dbReference>
<dbReference type="AlphaFoldDB" id="A0A4Z2FN52"/>
<sequence>MTCFLVLELLRAGETQRLHNQPNLLSRSRYHAEATRRVRPSAVCTPGRLTEVCSAFISLIARECERRLGIPMRTELPEKRPASVEEYYRGDSCG</sequence>
<accession>A0A4Z2FN52</accession>
<reference evidence="1 2" key="1">
    <citation type="submission" date="2019-03" db="EMBL/GenBank/DDBJ databases">
        <title>First draft genome of Liparis tanakae, snailfish: a comprehensive survey of snailfish specific genes.</title>
        <authorList>
            <person name="Kim W."/>
            <person name="Song I."/>
            <person name="Jeong J.-H."/>
            <person name="Kim D."/>
            <person name="Kim S."/>
            <person name="Ryu S."/>
            <person name="Song J.Y."/>
            <person name="Lee S.K."/>
        </authorList>
    </citation>
    <scope>NUCLEOTIDE SEQUENCE [LARGE SCALE GENOMIC DNA]</scope>
    <source>
        <tissue evidence="1">Muscle</tissue>
    </source>
</reference>
<evidence type="ECO:0000313" key="2">
    <source>
        <dbReference type="Proteomes" id="UP000314294"/>
    </source>
</evidence>
<comment type="caution">
    <text evidence="1">The sequence shown here is derived from an EMBL/GenBank/DDBJ whole genome shotgun (WGS) entry which is preliminary data.</text>
</comment>
<gene>
    <name evidence="1" type="ORF">EYF80_047599</name>
</gene>
<evidence type="ECO:0000313" key="1">
    <source>
        <dbReference type="EMBL" id="TNN42224.1"/>
    </source>
</evidence>
<name>A0A4Z2FN52_9TELE</name>
<protein>
    <submittedName>
        <fullName evidence="1">Uncharacterized protein</fullName>
    </submittedName>
</protein>